<keyword evidence="3" id="KW-1185">Reference proteome</keyword>
<dbReference type="InterPro" id="IPR036397">
    <property type="entry name" value="RNaseH_sf"/>
</dbReference>
<dbReference type="EMBL" id="CP092868">
    <property type="protein sequence ID" value="UYV68675.1"/>
    <property type="molecule type" value="Genomic_DNA"/>
</dbReference>
<evidence type="ECO:0008006" key="4">
    <source>
        <dbReference type="Google" id="ProtNLM"/>
    </source>
</evidence>
<feature type="compositionally biased region" description="Polar residues" evidence="1">
    <location>
        <begin position="52"/>
        <end position="61"/>
    </location>
</feature>
<dbReference type="InterPro" id="IPR052709">
    <property type="entry name" value="Transposase-MT_Hybrid"/>
</dbReference>
<feature type="region of interest" description="Disordered" evidence="1">
    <location>
        <begin position="41"/>
        <end position="72"/>
    </location>
</feature>
<evidence type="ECO:0000313" key="3">
    <source>
        <dbReference type="Proteomes" id="UP001235939"/>
    </source>
</evidence>
<organism evidence="2 3">
    <name type="scientific">Cordylochernes scorpioides</name>
    <dbReference type="NCBI Taxonomy" id="51811"/>
    <lineage>
        <taxon>Eukaryota</taxon>
        <taxon>Metazoa</taxon>
        <taxon>Ecdysozoa</taxon>
        <taxon>Arthropoda</taxon>
        <taxon>Chelicerata</taxon>
        <taxon>Arachnida</taxon>
        <taxon>Pseudoscorpiones</taxon>
        <taxon>Cheliferoidea</taxon>
        <taxon>Chernetidae</taxon>
        <taxon>Cordylochernes</taxon>
    </lineage>
</organism>
<proteinExistence type="predicted"/>
<sequence length="72" mass="7975">MVVKAALQELEWEVLQHPPYSPDLALTDYHLFRSMSNHMRGTTFDDEADLKPSSTTSSTSDRAIFGGTASTN</sequence>
<dbReference type="PANTHER" id="PTHR46060">
    <property type="entry name" value="MARINER MOS1 TRANSPOSASE-LIKE PROTEIN"/>
    <property type="match status" value="1"/>
</dbReference>
<dbReference type="PANTHER" id="PTHR46060:SF1">
    <property type="entry name" value="MARINER MOS1 TRANSPOSASE-LIKE PROTEIN"/>
    <property type="match status" value="1"/>
</dbReference>
<evidence type="ECO:0000313" key="2">
    <source>
        <dbReference type="EMBL" id="UYV68675.1"/>
    </source>
</evidence>
<dbReference type="Gene3D" id="3.30.420.10">
    <property type="entry name" value="Ribonuclease H-like superfamily/Ribonuclease H"/>
    <property type="match status" value="1"/>
</dbReference>
<evidence type="ECO:0000256" key="1">
    <source>
        <dbReference type="SAM" id="MobiDB-lite"/>
    </source>
</evidence>
<protein>
    <recommendedName>
        <fullName evidence="4">Histone-lysine N-methyltransferase SETMAR</fullName>
    </recommendedName>
</protein>
<name>A0ABY6KM80_9ARAC</name>
<gene>
    <name evidence="2" type="ORF">LAZ67_6000414</name>
</gene>
<reference evidence="2 3" key="1">
    <citation type="submission" date="2022-01" db="EMBL/GenBank/DDBJ databases">
        <title>A chromosomal length assembly of Cordylochernes scorpioides.</title>
        <authorList>
            <person name="Zeh D."/>
            <person name="Zeh J."/>
        </authorList>
    </citation>
    <scope>NUCLEOTIDE SEQUENCE [LARGE SCALE GENOMIC DNA]</scope>
    <source>
        <strain evidence="2">IN4F17</strain>
        <tissue evidence="2">Whole Body</tissue>
    </source>
</reference>
<dbReference type="Proteomes" id="UP001235939">
    <property type="component" value="Chromosome 06"/>
</dbReference>
<accession>A0ABY6KM80</accession>